<dbReference type="PROSITE" id="PS50104">
    <property type="entry name" value="TIR"/>
    <property type="match status" value="1"/>
</dbReference>
<dbReference type="GO" id="GO:0007165">
    <property type="term" value="P:signal transduction"/>
    <property type="evidence" value="ECO:0007669"/>
    <property type="project" value="InterPro"/>
</dbReference>
<proteinExistence type="predicted"/>
<accession>A0A077NBG7</accession>
<evidence type="ECO:0000259" key="1">
    <source>
        <dbReference type="PROSITE" id="PS50104"/>
    </source>
</evidence>
<evidence type="ECO:0000313" key="2">
    <source>
        <dbReference type="EMBL" id="CDG96329.1"/>
    </source>
</evidence>
<dbReference type="SUPFAM" id="SSF52200">
    <property type="entry name" value="Toll/Interleukin receptor TIR domain"/>
    <property type="match status" value="1"/>
</dbReference>
<evidence type="ECO:0000313" key="3">
    <source>
        <dbReference type="Proteomes" id="UP000028511"/>
    </source>
</evidence>
<sequence>MKKYHIALSFAGEDRAYVESVANHLQASGVDVFYDFFEEEDLWGKNLYEHLTKVYRDQALFTILFVSEFYVKKSWGDLERKSAQARAFRENSEYILPAMFDLSVEVPGILDTTGYIDLNRKTPEQLAELIVRKLTKAGVLLGGHHAYSDSVKADVDYPIKSKGTIGKLVKDLKSYNWYIQSPAIDKIISLDWNTVSEDDAFVLGRNIYQCACGGENRAKEIINNIRKEFSSIPDARAFDIINGMFFEVYFDLEGEFRGEKLKSKMLPHLLKVQTMKRFLPCITFIRRALEPYKTELPFLPNFEPETINLNIKVKKSDPPTVRGIYANEINILSTEDSPQGNLWRLSFKTFTLHKLKVLLAEEWGISAKQIKTEITKGFSMEDELRLPEGTCIRWPTKK</sequence>
<protein>
    <recommendedName>
        <fullName evidence="1">TIR domain-containing protein</fullName>
    </recommendedName>
</protein>
<dbReference type="Gene3D" id="3.40.50.10140">
    <property type="entry name" value="Toll/interleukin-1 receptor homology (TIR) domain"/>
    <property type="match status" value="1"/>
</dbReference>
<dbReference type="InterPro" id="IPR000157">
    <property type="entry name" value="TIR_dom"/>
</dbReference>
<dbReference type="Proteomes" id="UP000028511">
    <property type="component" value="Unassembled WGS sequence"/>
</dbReference>
<dbReference type="InterPro" id="IPR035897">
    <property type="entry name" value="Toll_tir_struct_dom_sf"/>
</dbReference>
<organism evidence="2 3">
    <name type="scientific">Xenorhabdus bovienii str. puntauvense</name>
    <dbReference type="NCBI Taxonomy" id="1398201"/>
    <lineage>
        <taxon>Bacteria</taxon>
        <taxon>Pseudomonadati</taxon>
        <taxon>Pseudomonadota</taxon>
        <taxon>Gammaproteobacteria</taxon>
        <taxon>Enterobacterales</taxon>
        <taxon>Morganellaceae</taxon>
        <taxon>Xenorhabdus</taxon>
    </lineage>
</organism>
<dbReference type="AlphaFoldDB" id="A0A077NBG7"/>
<comment type="caution">
    <text evidence="2">The sequence shown here is derived from an EMBL/GenBank/DDBJ whole genome shotgun (WGS) entry which is preliminary data.</text>
</comment>
<gene>
    <name evidence="2" type="ORF">XBP1_2040052</name>
</gene>
<dbReference type="Pfam" id="PF13676">
    <property type="entry name" value="TIR_2"/>
    <property type="match status" value="1"/>
</dbReference>
<dbReference type="EMBL" id="CBSW010000118">
    <property type="protein sequence ID" value="CDG96329.1"/>
    <property type="molecule type" value="Genomic_DNA"/>
</dbReference>
<feature type="domain" description="TIR" evidence="1">
    <location>
        <begin position="2"/>
        <end position="138"/>
    </location>
</feature>
<dbReference type="SMART" id="SM00255">
    <property type="entry name" value="TIR"/>
    <property type="match status" value="1"/>
</dbReference>
<name>A0A077NBG7_XENBV</name>
<dbReference type="RefSeq" id="WP_038216374.1">
    <property type="nucleotide sequence ID" value="NZ_CAWLWN010000183.1"/>
</dbReference>
<reference evidence="2" key="1">
    <citation type="submission" date="2013-07" db="EMBL/GenBank/DDBJ databases">
        <title>Sub-species coevolution in mutualistic symbiosis.</title>
        <authorList>
            <person name="Murfin K."/>
            <person name="Klassen J."/>
            <person name="Lee M."/>
            <person name="Forst S."/>
            <person name="Stock P."/>
            <person name="Goodrich-Blair H."/>
        </authorList>
    </citation>
    <scope>NUCLEOTIDE SEQUENCE [LARGE SCALE GENOMIC DNA]</scope>
    <source>
        <strain evidence="2">Puntauvense</strain>
    </source>
</reference>
<dbReference type="HOGENOM" id="CLU_692525_0_0_6"/>